<dbReference type="KEGG" id="rarg:115739197"/>
<evidence type="ECO:0000256" key="1">
    <source>
        <dbReference type="ARBA" id="ARBA00004477"/>
    </source>
</evidence>
<gene>
    <name evidence="11" type="primary">LOC115739197</name>
</gene>
<evidence type="ECO:0000256" key="8">
    <source>
        <dbReference type="RuleBase" id="RU363132"/>
    </source>
</evidence>
<dbReference type="InterPro" id="IPR036291">
    <property type="entry name" value="NAD(P)-bd_dom_sf"/>
</dbReference>
<dbReference type="PANTHER" id="PTHR43245">
    <property type="entry name" value="BIFUNCTIONAL POLYMYXIN RESISTANCE PROTEIN ARNA"/>
    <property type="match status" value="1"/>
</dbReference>
<evidence type="ECO:0000256" key="7">
    <source>
        <dbReference type="ARBA" id="ARBA00023136"/>
    </source>
</evidence>
<dbReference type="Gene3D" id="3.40.50.720">
    <property type="entry name" value="NAD(P)-binding Rossmann-like Domain"/>
    <property type="match status" value="1"/>
</dbReference>
<keyword evidence="10" id="KW-1185">Reference proteome</keyword>
<evidence type="ECO:0000256" key="3">
    <source>
        <dbReference type="ARBA" id="ARBA00022692"/>
    </source>
</evidence>
<feature type="transmembrane region" description="Helical" evidence="8">
    <location>
        <begin position="433"/>
        <end position="452"/>
    </location>
</feature>
<feature type="domain" description="Reticulon" evidence="9">
    <location>
        <begin position="393"/>
        <end position="585"/>
    </location>
</feature>
<comment type="similarity">
    <text evidence="2">Belongs to the 3-beta-HSD family.</text>
</comment>
<dbReference type="GO" id="GO:0016616">
    <property type="term" value="F:oxidoreductase activity, acting on the CH-OH group of donors, NAD or NADP as acceptor"/>
    <property type="evidence" value="ECO:0007669"/>
    <property type="project" value="InterPro"/>
</dbReference>
<dbReference type="SUPFAM" id="SSF51735">
    <property type="entry name" value="NAD(P)-binding Rossmann-fold domains"/>
    <property type="match status" value="1"/>
</dbReference>
<dbReference type="Proteomes" id="UP000827889">
    <property type="component" value="Chromosome 10"/>
</dbReference>
<accession>A0A8B8NZR4</accession>
<dbReference type="GeneID" id="115739197"/>
<evidence type="ECO:0000256" key="4">
    <source>
        <dbReference type="ARBA" id="ARBA00022824"/>
    </source>
</evidence>
<dbReference type="Pfam" id="PF01073">
    <property type="entry name" value="3Beta_HSD"/>
    <property type="match status" value="1"/>
</dbReference>
<keyword evidence="4 8" id="KW-0256">Endoplasmic reticulum</keyword>
<evidence type="ECO:0000256" key="6">
    <source>
        <dbReference type="ARBA" id="ARBA00023002"/>
    </source>
</evidence>
<feature type="transmembrane region" description="Helical" evidence="8">
    <location>
        <begin position="405"/>
        <end position="421"/>
    </location>
</feature>
<feature type="transmembrane region" description="Helical" evidence="8">
    <location>
        <begin position="514"/>
        <end position="534"/>
    </location>
</feature>
<evidence type="ECO:0000313" key="10">
    <source>
        <dbReference type="Proteomes" id="UP000827889"/>
    </source>
</evidence>
<protein>
    <recommendedName>
        <fullName evidence="8">Reticulon-like protein</fullName>
    </recommendedName>
</protein>
<dbReference type="PROSITE" id="PS50845">
    <property type="entry name" value="RETICULON"/>
    <property type="match status" value="1"/>
</dbReference>
<dbReference type="Pfam" id="PF02453">
    <property type="entry name" value="Reticulon"/>
    <property type="match status" value="1"/>
</dbReference>
<dbReference type="GO" id="GO:0006694">
    <property type="term" value="P:steroid biosynthetic process"/>
    <property type="evidence" value="ECO:0007669"/>
    <property type="project" value="InterPro"/>
</dbReference>
<dbReference type="OrthoDB" id="10058185at2759"/>
<reference evidence="11" key="1">
    <citation type="submission" date="2025-08" db="UniProtKB">
        <authorList>
            <consortium name="RefSeq"/>
        </authorList>
    </citation>
    <scope>IDENTIFICATION</scope>
    <source>
        <tissue evidence="11">Leaf</tissue>
    </source>
</reference>
<evidence type="ECO:0000259" key="9">
    <source>
        <dbReference type="PROSITE" id="PS50845"/>
    </source>
</evidence>
<name>A0A8B8NZR4_9MYRT</name>
<keyword evidence="6" id="KW-0560">Oxidoreductase</keyword>
<evidence type="ECO:0000313" key="11">
    <source>
        <dbReference type="RefSeq" id="XP_030528057.1"/>
    </source>
</evidence>
<evidence type="ECO:0000256" key="5">
    <source>
        <dbReference type="ARBA" id="ARBA00022989"/>
    </source>
</evidence>
<sequence length="592" mass="66398">MAGIGDSWSASSSPRRRTCVVIGGRGFVGRWLVLELLKLGKWIVRVADSDESPQLDPSAEWDAFLSQAISSGLASYHHLDVRDKSSVLRVIKGSQAVFYTDVTDLFGQDVYDSYMIIVQGVKNVINACRECKVKRLIYNSSADVVFDGSRDINGGNESLPYPWKYADMLSDLRAQAEALVLFANDIDGLLTCALRPSNIFGPGDTQLVPTVVKLAQSGWMKFIIGGGENKCDFTYIENVAHAHICAEEALCSRIVSVAGKAFFITNNEPVKFWEFTSLLLEGLGYQRPSIKLPVSMVYYFCLLLEGIYESLGITKNSYMLSARHSVQIASRNRTFDSSAARKQVEYLPIVSLEDGIARTIASFSHYSRDSFYGGQGDFPEHSKADWMLGGGKVADILLWRDEKETFTYFLVSEVLFYWFFISGRSFISSTAYLLLMMTMALFGYGHLTSYLFDKTASFSCFDIQKSVVEKLLGSIISLWNRGVHIMRSLAHGEDWNIFFETAVAMYFLKLIVSYYLTFAVGAALVGSFTCFFIYEQYELEIDALEKVLISGMKTLKGWLGSFLPLSTMLHHGKQDLWHEDSSKCQKIVCNDH</sequence>
<dbReference type="GO" id="GO:0005789">
    <property type="term" value="C:endoplasmic reticulum membrane"/>
    <property type="evidence" value="ECO:0007669"/>
    <property type="project" value="UniProtKB-SubCell"/>
</dbReference>
<dbReference type="RefSeq" id="XP_030528057.1">
    <property type="nucleotide sequence ID" value="XM_030672197.2"/>
</dbReference>
<dbReference type="PANTHER" id="PTHR43245:SF51">
    <property type="entry name" value="SHORT CHAIN DEHYDROGENASE_REDUCTASE FAMILY 42E, MEMBER 2"/>
    <property type="match status" value="1"/>
</dbReference>
<dbReference type="InterPro" id="IPR003388">
    <property type="entry name" value="Reticulon"/>
</dbReference>
<dbReference type="AlphaFoldDB" id="A0A8B8NZR4"/>
<comment type="subcellular location">
    <subcellularLocation>
        <location evidence="1 8">Endoplasmic reticulum membrane</location>
        <topology evidence="1 8">Multi-pass membrane protein</topology>
    </subcellularLocation>
</comment>
<keyword evidence="3 8" id="KW-0812">Transmembrane</keyword>
<proteinExistence type="inferred from homology"/>
<keyword evidence="5 8" id="KW-1133">Transmembrane helix</keyword>
<dbReference type="InterPro" id="IPR002225">
    <property type="entry name" value="3Beta_OHSteriod_DH/Estase"/>
</dbReference>
<keyword evidence="7 8" id="KW-0472">Membrane</keyword>
<evidence type="ECO:0000256" key="2">
    <source>
        <dbReference type="ARBA" id="ARBA00009219"/>
    </source>
</evidence>
<dbReference type="InterPro" id="IPR050177">
    <property type="entry name" value="Lipid_A_modif_metabolic_enz"/>
</dbReference>
<organism evidence="10 11">
    <name type="scientific">Rhodamnia argentea</name>
    <dbReference type="NCBI Taxonomy" id="178133"/>
    <lineage>
        <taxon>Eukaryota</taxon>
        <taxon>Viridiplantae</taxon>
        <taxon>Streptophyta</taxon>
        <taxon>Embryophyta</taxon>
        <taxon>Tracheophyta</taxon>
        <taxon>Spermatophyta</taxon>
        <taxon>Magnoliopsida</taxon>
        <taxon>eudicotyledons</taxon>
        <taxon>Gunneridae</taxon>
        <taxon>Pentapetalae</taxon>
        <taxon>rosids</taxon>
        <taxon>malvids</taxon>
        <taxon>Myrtales</taxon>
        <taxon>Myrtaceae</taxon>
        <taxon>Myrtoideae</taxon>
        <taxon>Myrteae</taxon>
        <taxon>Australasian group</taxon>
        <taxon>Rhodamnia</taxon>
    </lineage>
</organism>